<reference evidence="2 3" key="1">
    <citation type="submission" date="2024-02" db="EMBL/GenBank/DDBJ databases">
        <title>Discinaceae phylogenomics.</title>
        <authorList>
            <person name="Dirks A.C."/>
            <person name="James T.Y."/>
        </authorList>
    </citation>
    <scope>NUCLEOTIDE SEQUENCE [LARGE SCALE GENOMIC DNA]</scope>
    <source>
        <strain evidence="2 3">ACD0624</strain>
    </source>
</reference>
<evidence type="ECO:0000313" key="2">
    <source>
        <dbReference type="EMBL" id="KAL0637333.1"/>
    </source>
</evidence>
<name>A0ABR3GN27_9PEZI</name>
<gene>
    <name evidence="2" type="ORF">Q9L58_003666</name>
</gene>
<accession>A0ABR3GN27</accession>
<dbReference type="Proteomes" id="UP001447188">
    <property type="component" value="Unassembled WGS sequence"/>
</dbReference>
<evidence type="ECO:0000256" key="1">
    <source>
        <dbReference type="SAM" id="MobiDB-lite"/>
    </source>
</evidence>
<dbReference type="PANTHER" id="PTHR42093:SF1">
    <property type="match status" value="1"/>
</dbReference>
<feature type="region of interest" description="Disordered" evidence="1">
    <location>
        <begin position="12"/>
        <end position="31"/>
    </location>
</feature>
<dbReference type="PANTHER" id="PTHR42093">
    <property type="match status" value="1"/>
</dbReference>
<organism evidence="2 3">
    <name type="scientific">Discina gigas</name>
    <dbReference type="NCBI Taxonomy" id="1032678"/>
    <lineage>
        <taxon>Eukaryota</taxon>
        <taxon>Fungi</taxon>
        <taxon>Dikarya</taxon>
        <taxon>Ascomycota</taxon>
        <taxon>Pezizomycotina</taxon>
        <taxon>Pezizomycetes</taxon>
        <taxon>Pezizales</taxon>
        <taxon>Discinaceae</taxon>
        <taxon>Discina</taxon>
    </lineage>
</organism>
<protein>
    <submittedName>
        <fullName evidence="2">Uncharacterized protein</fullName>
    </submittedName>
</protein>
<dbReference type="EMBL" id="JBBBZM010000036">
    <property type="protein sequence ID" value="KAL0637333.1"/>
    <property type="molecule type" value="Genomic_DNA"/>
</dbReference>
<sequence length="159" mass="17438">MSSDAGYAAFLGRVQRDYSNPPPSNETPTAEKAATVAGIVNVNPAIRVPGKRYYVSETDEPFESVSFTWHKRTLPDKYEFWRLVGVQNGQEITQLEPSTWDSRGEYMDVVHDVTKATGGGGAVRVYRVEGAGSRVEYFVVGVDEGNGKLVGFKVLSVES</sequence>
<evidence type="ECO:0000313" key="3">
    <source>
        <dbReference type="Proteomes" id="UP001447188"/>
    </source>
</evidence>
<dbReference type="InterPro" id="IPR056539">
    <property type="entry name" value="NuiA-like"/>
</dbReference>
<comment type="caution">
    <text evidence="2">The sequence shown here is derived from an EMBL/GenBank/DDBJ whole genome shotgun (WGS) entry which is preliminary data.</text>
</comment>
<proteinExistence type="predicted"/>
<keyword evidence="3" id="KW-1185">Reference proteome</keyword>
<dbReference type="Pfam" id="PF23151">
    <property type="entry name" value="NuiA_2"/>
    <property type="match status" value="1"/>
</dbReference>